<proteinExistence type="inferred from homology"/>
<comment type="subcellular location">
    <subcellularLocation>
        <location evidence="1">Encapsulin nanocompartment</location>
    </subcellularLocation>
</comment>
<evidence type="ECO:0000256" key="1">
    <source>
        <dbReference type="ARBA" id="ARBA00033738"/>
    </source>
</evidence>
<dbReference type="InterPro" id="IPR007544">
    <property type="entry name" value="ENCAP"/>
</dbReference>
<dbReference type="NCBIfam" id="NF041155">
    <property type="entry name" value="encap_f1"/>
    <property type="match status" value="1"/>
</dbReference>
<name>A0A511XEE3_9PROT</name>
<dbReference type="GO" id="GO:0140737">
    <property type="term" value="C:encapsulin nanocompartment"/>
    <property type="evidence" value="ECO:0007669"/>
    <property type="project" value="UniProtKB-SubCell"/>
</dbReference>
<keyword evidence="5" id="KW-1185">Reference proteome</keyword>
<keyword evidence="3" id="KW-1284">Encapsulin nanocompartment</keyword>
<dbReference type="STRING" id="1120919.GCA_000429165_03311"/>
<dbReference type="Gene3D" id="3.30.2400.30">
    <property type="match status" value="1"/>
</dbReference>
<dbReference type="Pfam" id="PF04454">
    <property type="entry name" value="Linocin_M18"/>
    <property type="match status" value="1"/>
</dbReference>
<evidence type="ECO:0000313" key="4">
    <source>
        <dbReference type="EMBL" id="GEN61332.1"/>
    </source>
</evidence>
<dbReference type="RefSeq" id="WP_026398806.1">
    <property type="nucleotide sequence ID" value="NZ_AUBI01000019.1"/>
</dbReference>
<sequence>MNNLHRDLAPISDAAWAEIEDEASRTLKRYLGARRVVDAPEPKGVGFAAVTTGHTTKIDGPAEGIRALRREVLPLVELRIPFSLSREAIDDVERGSLDSDWQPLKDAAKKIAFAEDRAVFDGYAAAGIQGVREGTSNRKLTLPTSVMDYPRVIADALNELRLAGVNGPYAVVLGEAASAAVSGGNEEGYPVLRHIERLVENKIVFAPAIEGVYVLSIRGGDFELNIGQDLSIGYSSHSTESVELYLQESFTFRVLTSEASVAILPAAGE</sequence>
<dbReference type="PANTHER" id="PTHR37165">
    <property type="entry name" value="PEPTIDASE U56 FAMILY"/>
    <property type="match status" value="1"/>
</dbReference>
<dbReference type="AlphaFoldDB" id="A0A511XEE3"/>
<reference evidence="4 5" key="1">
    <citation type="submission" date="2019-07" db="EMBL/GenBank/DDBJ databases">
        <title>Whole genome shotgun sequence of Acetobacter nitrogenifigens NBRC 105050.</title>
        <authorList>
            <person name="Hosoyama A."/>
            <person name="Uohara A."/>
            <person name="Ohji S."/>
            <person name="Ichikawa N."/>
        </authorList>
    </citation>
    <scope>NUCLEOTIDE SEQUENCE [LARGE SCALE GENOMIC DNA]</scope>
    <source>
        <strain evidence="4 5">NBRC 105050</strain>
    </source>
</reference>
<evidence type="ECO:0000256" key="2">
    <source>
        <dbReference type="ARBA" id="ARBA00033743"/>
    </source>
</evidence>
<organism evidence="4 5">
    <name type="scientific">Acetobacter nitrogenifigens DSM 23921 = NBRC 105050</name>
    <dbReference type="NCBI Taxonomy" id="1120919"/>
    <lineage>
        <taxon>Bacteria</taxon>
        <taxon>Pseudomonadati</taxon>
        <taxon>Pseudomonadota</taxon>
        <taxon>Alphaproteobacteria</taxon>
        <taxon>Acetobacterales</taxon>
        <taxon>Acetobacteraceae</taxon>
        <taxon>Acetobacter</taxon>
    </lineage>
</organism>
<comment type="similarity">
    <text evidence="2">Belongs to the encapsulin family. Family 1 subfamily.</text>
</comment>
<gene>
    <name evidence="4" type="ORF">ANI02nite_32160</name>
</gene>
<protein>
    <submittedName>
        <fullName evidence="4">Putative 29 kDa antigen CFP29 (Bacteriocin CFP29)</fullName>
    </submittedName>
</protein>
<evidence type="ECO:0000256" key="3">
    <source>
        <dbReference type="ARBA" id="ARBA00033787"/>
    </source>
</evidence>
<dbReference type="Proteomes" id="UP000321635">
    <property type="component" value="Unassembled WGS sequence"/>
</dbReference>
<dbReference type="PANTHER" id="PTHR37165:SF1">
    <property type="entry name" value="TYPE 1 ENCAPSULIN SHELL PROTEIN"/>
    <property type="match status" value="1"/>
</dbReference>
<dbReference type="OrthoDB" id="2922at2"/>
<dbReference type="EMBL" id="BJYF01000032">
    <property type="protein sequence ID" value="GEN61332.1"/>
    <property type="molecule type" value="Genomic_DNA"/>
</dbReference>
<dbReference type="InterPro" id="IPR051429">
    <property type="entry name" value="Encapsulin_nc"/>
</dbReference>
<comment type="caution">
    <text evidence="4">The sequence shown here is derived from an EMBL/GenBank/DDBJ whole genome shotgun (WGS) entry which is preliminary data.</text>
</comment>
<dbReference type="PIRSF" id="PIRSF019254">
    <property type="entry name" value="CFP29"/>
    <property type="match status" value="1"/>
</dbReference>
<accession>A0A511XEE3</accession>
<evidence type="ECO:0000313" key="5">
    <source>
        <dbReference type="Proteomes" id="UP000321635"/>
    </source>
</evidence>
<dbReference type="Gene3D" id="3.30.2320.10">
    <property type="entry name" value="hypothetical protein PF0899 domain"/>
    <property type="match status" value="1"/>
</dbReference>